<organism evidence="3 4">
    <name type="scientific">Rubrivivax benzoatilyticus</name>
    <dbReference type="NCBI Taxonomy" id="316997"/>
    <lineage>
        <taxon>Bacteria</taxon>
        <taxon>Pseudomonadati</taxon>
        <taxon>Pseudomonadota</taxon>
        <taxon>Betaproteobacteria</taxon>
        <taxon>Burkholderiales</taxon>
        <taxon>Sphaerotilaceae</taxon>
        <taxon>Rubrivivax</taxon>
    </lineage>
</organism>
<reference evidence="3 4" key="1">
    <citation type="submission" date="2020-03" db="EMBL/GenBank/DDBJ databases">
        <title>Rubrivivax benzoatilyticus JA2 (sequenced after 10 years sub-culturing).</title>
        <authorList>
            <person name="Gupta D."/>
            <person name="Chintalapati S."/>
            <person name="Chintalapati V.R."/>
        </authorList>
    </citation>
    <scope>NUCLEOTIDE SEQUENCE [LARGE SCALE GENOMIC DNA]</scope>
    <source>
        <strain evidence="3 4">JA2-Mal</strain>
    </source>
</reference>
<sequence length="374" mass="39486">MTPADLLAPLPGETGTGSDLALGPEFEAIARWREEDDATLAQGAWRTPPRQADWDAVQRECAALLATRSKDLRLAGWWGEASARLQGPAGLADGLELAAALCERFGAELHPRIVDGDTEPRAAALGWWLSRVVRLAGTAPVLRLGRRGLGIGELELLRRRAALSADNPDGADGAVQKELNQALATGVDQAAHGPAAALRRAREALSRLQAVCDTQLQADCPSFDAATDALEQAAATWARFARDGGLAVPDVVRPAHPPGGGSTGGQTLPESPSSAAAPRPAVPDDDPAGAWHRPESGEPQGRDQAIAQLRQIAEYLHRTEPHNPAAYLADKAARWAGLALHAWLREVLADEQALARLETTLGVSRGADPGHEAR</sequence>
<evidence type="ECO:0000259" key="2">
    <source>
        <dbReference type="Pfam" id="PF06812"/>
    </source>
</evidence>
<feature type="region of interest" description="Disordered" evidence="1">
    <location>
        <begin position="249"/>
        <end position="302"/>
    </location>
</feature>
<dbReference type="Proteomes" id="UP000802098">
    <property type="component" value="Unassembled WGS sequence"/>
</dbReference>
<dbReference type="InterPro" id="IPR010657">
    <property type="entry name" value="ImpA_N"/>
</dbReference>
<dbReference type="PANTHER" id="PTHR37951:SF1">
    <property type="entry name" value="TYPE VI SECRETION SYSTEM COMPONENT TSSA1"/>
    <property type="match status" value="1"/>
</dbReference>
<evidence type="ECO:0000313" key="3">
    <source>
        <dbReference type="EMBL" id="NHK99688.1"/>
    </source>
</evidence>
<dbReference type="Pfam" id="PF06812">
    <property type="entry name" value="ImpA_N"/>
    <property type="match status" value="1"/>
</dbReference>
<dbReference type="RefSeq" id="WP_009855708.1">
    <property type="nucleotide sequence ID" value="NZ_JAAOCD010000007.1"/>
</dbReference>
<comment type="caution">
    <text evidence="3">The sequence shown here is derived from an EMBL/GenBank/DDBJ whole genome shotgun (WGS) entry which is preliminary data.</text>
</comment>
<dbReference type="EMBL" id="JAAOCD010000007">
    <property type="protein sequence ID" value="NHK99688.1"/>
    <property type="molecule type" value="Genomic_DNA"/>
</dbReference>
<feature type="region of interest" description="Disordered" evidence="1">
    <location>
        <begin position="1"/>
        <end position="21"/>
    </location>
</feature>
<evidence type="ECO:0000256" key="1">
    <source>
        <dbReference type="SAM" id="MobiDB-lite"/>
    </source>
</evidence>
<proteinExistence type="predicted"/>
<gene>
    <name evidence="3" type="primary">tssA</name>
    <name evidence="3" type="ORF">G7087_14975</name>
</gene>
<feature type="compositionally biased region" description="Low complexity" evidence="1">
    <location>
        <begin position="269"/>
        <end position="279"/>
    </location>
</feature>
<feature type="domain" description="ImpA N-terminal" evidence="2">
    <location>
        <begin position="7"/>
        <end position="129"/>
    </location>
</feature>
<dbReference type="NCBIfam" id="TIGR03363">
    <property type="entry name" value="VI_chp_8"/>
    <property type="match status" value="1"/>
</dbReference>
<name>A0ABX0I1K0_9BURK</name>
<evidence type="ECO:0000313" key="4">
    <source>
        <dbReference type="Proteomes" id="UP000802098"/>
    </source>
</evidence>
<dbReference type="PANTHER" id="PTHR37951">
    <property type="entry name" value="CYTOPLASMIC PROTEIN-RELATED"/>
    <property type="match status" value="1"/>
</dbReference>
<dbReference type="InterPro" id="IPR017740">
    <property type="entry name" value="TssA-like"/>
</dbReference>
<accession>A0ABX0I1K0</accession>
<keyword evidence="4" id="KW-1185">Reference proteome</keyword>
<protein>
    <submittedName>
        <fullName evidence="3">Type VI secretion system protein TssA</fullName>
    </submittedName>
</protein>